<proteinExistence type="predicted"/>
<dbReference type="VEuPathDB" id="TriTrypDB:TM35_000332010"/>
<evidence type="ECO:0000313" key="2">
    <source>
        <dbReference type="EMBL" id="ORC85744.1"/>
    </source>
</evidence>
<comment type="caution">
    <text evidence="2">The sequence shown here is derived from an EMBL/GenBank/DDBJ whole genome shotgun (WGS) entry which is preliminary data.</text>
</comment>
<feature type="region of interest" description="Disordered" evidence="1">
    <location>
        <begin position="387"/>
        <end position="498"/>
    </location>
</feature>
<sequence length="498" mass="54739">MWFENITKDLGDFTNSLVEDTKSLANMVTRLAAEVAGGENGGNIYFAGDEDSLLAQECPLDEAAIHKLQRDDAVYLAELRDEEEKKLFEEWARRSVYSSANIHQQDSTEKSASSSDETAIVYRQRLLDENPVVCEKFMAFVQQGGPSLRKQRSETGEQEEASKVSGEASSSSNNNNNDNDNNNNSTNSSSSVKSPMKGTEPLPESKRITEDVFFDRYFFRLSQLRLHTNRERRKREEEQAAAAEALSAANPTTAASHSSKDEPAKKKKSFAERLIEATDELVGWDDEDDNNDNNNNDNNGMDAAGNRNSGGAGGLRGDAKGNNSGRTETEWREQEKKITLLESLVSELQEELSTARRRVTAVLTAARECGIAEEYIQRLEAAAAQTSSQLLSSSSSPDKGEGKKKSTKAVDSQLPSETAKGGSPQKEEGEAAKSTDKADNNNNNSNNDNNKNNQKSEVDGADKEVLPEEEPQRVESMSDHPSHKSESSSMDNDGWTNV</sequence>
<evidence type="ECO:0000256" key="1">
    <source>
        <dbReference type="SAM" id="MobiDB-lite"/>
    </source>
</evidence>
<evidence type="ECO:0000313" key="3">
    <source>
        <dbReference type="Proteomes" id="UP000192257"/>
    </source>
</evidence>
<accession>A0A1X0NLY0</accession>
<protein>
    <submittedName>
        <fullName evidence="2">Uncharacterized protein</fullName>
    </submittedName>
</protein>
<keyword evidence="3" id="KW-1185">Reference proteome</keyword>
<gene>
    <name evidence="2" type="ORF">TM35_000332010</name>
</gene>
<feature type="compositionally biased region" description="Basic and acidic residues" evidence="1">
    <location>
        <begin position="454"/>
        <end position="486"/>
    </location>
</feature>
<feature type="compositionally biased region" description="Basic and acidic residues" evidence="1">
    <location>
        <begin position="258"/>
        <end position="276"/>
    </location>
</feature>
<feature type="region of interest" description="Disordered" evidence="1">
    <location>
        <begin position="144"/>
        <end position="204"/>
    </location>
</feature>
<dbReference type="RefSeq" id="XP_028879810.1">
    <property type="nucleotide sequence ID" value="XM_029028957.1"/>
</dbReference>
<feature type="compositionally biased region" description="Acidic residues" evidence="1">
    <location>
        <begin position="277"/>
        <end position="291"/>
    </location>
</feature>
<feature type="compositionally biased region" description="Low complexity" evidence="1">
    <location>
        <begin position="440"/>
        <end position="453"/>
    </location>
</feature>
<feature type="compositionally biased region" description="Low complexity" evidence="1">
    <location>
        <begin position="387"/>
        <end position="396"/>
    </location>
</feature>
<feature type="compositionally biased region" description="Low complexity" evidence="1">
    <location>
        <begin position="292"/>
        <end position="307"/>
    </location>
</feature>
<dbReference type="AlphaFoldDB" id="A0A1X0NLY0"/>
<dbReference type="GeneID" id="39988737"/>
<feature type="compositionally biased region" description="Low complexity" evidence="1">
    <location>
        <begin position="169"/>
        <end position="191"/>
    </location>
</feature>
<organism evidence="2 3">
    <name type="scientific">Trypanosoma theileri</name>
    <dbReference type="NCBI Taxonomy" id="67003"/>
    <lineage>
        <taxon>Eukaryota</taxon>
        <taxon>Discoba</taxon>
        <taxon>Euglenozoa</taxon>
        <taxon>Kinetoplastea</taxon>
        <taxon>Metakinetoplastina</taxon>
        <taxon>Trypanosomatida</taxon>
        <taxon>Trypanosomatidae</taxon>
        <taxon>Trypanosoma</taxon>
    </lineage>
</organism>
<feature type="region of interest" description="Disordered" evidence="1">
    <location>
        <begin position="229"/>
        <end position="334"/>
    </location>
</feature>
<dbReference type="Proteomes" id="UP000192257">
    <property type="component" value="Unassembled WGS sequence"/>
</dbReference>
<dbReference type="OrthoDB" id="273666at2759"/>
<name>A0A1X0NLY0_9TRYP</name>
<reference evidence="2 3" key="1">
    <citation type="submission" date="2017-03" db="EMBL/GenBank/DDBJ databases">
        <title>An alternative strategy for trypanosome survival in the mammalian bloodstream revealed through genome and transcriptome analysis of the ubiquitous bovine parasite Trypanosoma (Megatrypanum) theileri.</title>
        <authorList>
            <person name="Kelly S."/>
            <person name="Ivens A."/>
            <person name="Mott A."/>
            <person name="O'Neill E."/>
            <person name="Emms D."/>
            <person name="Macleod O."/>
            <person name="Voorheis P."/>
            <person name="Matthews J."/>
            <person name="Matthews K."/>
            <person name="Carrington M."/>
        </authorList>
    </citation>
    <scope>NUCLEOTIDE SEQUENCE [LARGE SCALE GENOMIC DNA]</scope>
    <source>
        <strain evidence="2">Edinburgh</strain>
    </source>
</reference>
<dbReference type="EMBL" id="NBCO01000033">
    <property type="protein sequence ID" value="ORC85744.1"/>
    <property type="molecule type" value="Genomic_DNA"/>
</dbReference>
<dbReference type="PANTHER" id="PTHR36911">
    <property type="entry name" value="LIM ZINC-BINDING DOMAIN-CONTAINING PROTEIN-RELATED"/>
    <property type="match status" value="1"/>
</dbReference>
<feature type="compositionally biased region" description="Low complexity" evidence="1">
    <location>
        <begin position="240"/>
        <end position="249"/>
    </location>
</feature>
<feature type="compositionally biased region" description="Basic and acidic residues" evidence="1">
    <location>
        <begin position="425"/>
        <end position="439"/>
    </location>
</feature>